<dbReference type="InterPro" id="IPR020067">
    <property type="entry name" value="Frizzled_dom"/>
</dbReference>
<dbReference type="PANTHER" id="PTHR11309:SF47">
    <property type="entry name" value="FRIZZLED"/>
    <property type="match status" value="1"/>
</dbReference>
<evidence type="ECO:0000259" key="12">
    <source>
        <dbReference type="PROSITE" id="PS50038"/>
    </source>
</evidence>
<organism evidence="14 15">
    <name type="scientific">Pristionchus pacificus</name>
    <name type="common">Parasitic nematode worm</name>
    <dbReference type="NCBI Taxonomy" id="54126"/>
    <lineage>
        <taxon>Eukaryota</taxon>
        <taxon>Metazoa</taxon>
        <taxon>Ecdysozoa</taxon>
        <taxon>Nematoda</taxon>
        <taxon>Chromadorea</taxon>
        <taxon>Rhabditida</taxon>
        <taxon>Rhabditina</taxon>
        <taxon>Diplogasteromorpha</taxon>
        <taxon>Diplogasteroidea</taxon>
        <taxon>Neodiplogasteridae</taxon>
        <taxon>Pristionchus</taxon>
    </lineage>
</organism>
<dbReference type="PRINTS" id="PR00489">
    <property type="entry name" value="FRIZZLED"/>
</dbReference>
<dbReference type="Gene3D" id="1.20.1070.10">
    <property type="entry name" value="Rhodopsin 7-helix transmembrane proteins"/>
    <property type="match status" value="1"/>
</dbReference>
<keyword evidence="11" id="KW-0732">Signal</keyword>
<feature type="domain" description="FZ" evidence="12">
    <location>
        <begin position="29"/>
        <end position="145"/>
    </location>
</feature>
<protein>
    <submittedName>
        <fullName evidence="14">Uncharacterized protein</fullName>
    </submittedName>
</protein>
<keyword evidence="15" id="KW-1185">Reference proteome</keyword>
<feature type="disulfide bond" evidence="9">
    <location>
        <begin position="42"/>
        <end position="88"/>
    </location>
</feature>
<dbReference type="SMART" id="SM00063">
    <property type="entry name" value="FRI"/>
    <property type="match status" value="1"/>
</dbReference>
<dbReference type="GO" id="GO:0060069">
    <property type="term" value="P:Wnt signaling pathway, regulating spindle positioning"/>
    <property type="evidence" value="ECO:0007669"/>
    <property type="project" value="EnsemblMetazoa"/>
</dbReference>
<dbReference type="GO" id="GO:1903356">
    <property type="term" value="P:positive regulation of distal tip cell migration"/>
    <property type="evidence" value="ECO:0007669"/>
    <property type="project" value="EnsemblMetazoa"/>
</dbReference>
<evidence type="ECO:0000256" key="7">
    <source>
        <dbReference type="ARBA" id="ARBA00023157"/>
    </source>
</evidence>
<keyword evidence="4 10" id="KW-0812">Transmembrane</keyword>
<dbReference type="GO" id="GO:0000132">
    <property type="term" value="P:establishment of mitotic spindle orientation"/>
    <property type="evidence" value="ECO:0007669"/>
    <property type="project" value="EnsemblMetazoa"/>
</dbReference>
<dbReference type="GO" id="GO:0097402">
    <property type="term" value="P:neuroblast migration"/>
    <property type="evidence" value="ECO:0007669"/>
    <property type="project" value="EnsemblMetazoa"/>
</dbReference>
<feature type="transmembrane region" description="Helical" evidence="10">
    <location>
        <begin position="417"/>
        <end position="441"/>
    </location>
</feature>
<dbReference type="GO" id="GO:1901076">
    <property type="term" value="P:positive regulation of engulfment of apoptotic cell"/>
    <property type="evidence" value="ECO:0007669"/>
    <property type="project" value="EnsemblMetazoa"/>
</dbReference>
<dbReference type="Pfam" id="PF01392">
    <property type="entry name" value="Fz"/>
    <property type="match status" value="1"/>
</dbReference>
<accession>A0A8R1UPV8</accession>
<dbReference type="GO" id="GO:1905485">
    <property type="term" value="P:positive regulation of motor neuron migration"/>
    <property type="evidence" value="ECO:0007669"/>
    <property type="project" value="EnsemblMetazoa"/>
</dbReference>
<dbReference type="Proteomes" id="UP000005239">
    <property type="component" value="Unassembled WGS sequence"/>
</dbReference>
<keyword evidence="6 10" id="KW-0472">Membrane</keyword>
<dbReference type="GO" id="GO:0060070">
    <property type="term" value="P:canonical Wnt signaling pathway"/>
    <property type="evidence" value="ECO:0000318"/>
    <property type="project" value="GO_Central"/>
</dbReference>
<dbReference type="EnsemblMetazoa" id="PPA35631.1">
    <property type="protein sequence ID" value="PPA35631.1"/>
    <property type="gene ID" value="WBGene00274000"/>
</dbReference>
<evidence type="ECO:0000259" key="13">
    <source>
        <dbReference type="PROSITE" id="PS50261"/>
    </source>
</evidence>
<dbReference type="GO" id="GO:0048557">
    <property type="term" value="P:embryonic digestive tract morphogenesis"/>
    <property type="evidence" value="ECO:0007669"/>
    <property type="project" value="EnsemblMetazoa"/>
</dbReference>
<dbReference type="InterPro" id="IPR015526">
    <property type="entry name" value="Frizzled/SFRP"/>
</dbReference>
<feature type="transmembrane region" description="Helical" evidence="10">
    <location>
        <begin position="324"/>
        <end position="345"/>
    </location>
</feature>
<dbReference type="GO" id="GO:0042813">
    <property type="term" value="F:Wnt receptor activity"/>
    <property type="evidence" value="ECO:0000318"/>
    <property type="project" value="GO_Central"/>
</dbReference>
<reference evidence="15" key="1">
    <citation type="journal article" date="2008" name="Nat. Genet.">
        <title>The Pristionchus pacificus genome provides a unique perspective on nematode lifestyle and parasitism.</title>
        <authorList>
            <person name="Dieterich C."/>
            <person name="Clifton S.W."/>
            <person name="Schuster L.N."/>
            <person name="Chinwalla A."/>
            <person name="Delehaunty K."/>
            <person name="Dinkelacker I."/>
            <person name="Fulton L."/>
            <person name="Fulton R."/>
            <person name="Godfrey J."/>
            <person name="Minx P."/>
            <person name="Mitreva M."/>
            <person name="Roeseler W."/>
            <person name="Tian H."/>
            <person name="Witte H."/>
            <person name="Yang S.P."/>
            <person name="Wilson R.K."/>
            <person name="Sommer R.J."/>
        </authorList>
    </citation>
    <scope>NUCLEOTIDE SEQUENCE [LARGE SCALE GENOMIC DNA]</scope>
    <source>
        <strain evidence="15">PS312</strain>
    </source>
</reference>
<keyword evidence="5 10" id="KW-1133">Transmembrane helix</keyword>
<evidence type="ECO:0000256" key="5">
    <source>
        <dbReference type="ARBA" id="ARBA00022989"/>
    </source>
</evidence>
<evidence type="ECO:0000256" key="4">
    <source>
        <dbReference type="ARBA" id="ARBA00022692"/>
    </source>
</evidence>
<name>A0A8R1UPV8_PRIPA</name>
<feature type="signal peptide" evidence="11">
    <location>
        <begin position="1"/>
        <end position="21"/>
    </location>
</feature>
<feature type="disulfide bond" evidence="9">
    <location>
        <begin position="110"/>
        <end position="134"/>
    </location>
</feature>
<keyword evidence="8" id="KW-0675">Receptor</keyword>
<dbReference type="AlphaFoldDB" id="A0A8R1UPV8"/>
<evidence type="ECO:0000256" key="6">
    <source>
        <dbReference type="ARBA" id="ARBA00023136"/>
    </source>
</evidence>
<comment type="similarity">
    <text evidence="2">Belongs to the G-protein coupled receptor Fz/Smo family.</text>
</comment>
<dbReference type="GO" id="GO:0017147">
    <property type="term" value="F:Wnt-protein binding"/>
    <property type="evidence" value="ECO:0000318"/>
    <property type="project" value="GO_Central"/>
</dbReference>
<dbReference type="GO" id="GO:0009792">
    <property type="term" value="P:embryo development ending in birth or egg hatching"/>
    <property type="evidence" value="ECO:0007669"/>
    <property type="project" value="EnsemblMetazoa"/>
</dbReference>
<evidence type="ECO:0000256" key="1">
    <source>
        <dbReference type="ARBA" id="ARBA00004141"/>
    </source>
</evidence>
<dbReference type="PROSITE" id="PS50261">
    <property type="entry name" value="G_PROTEIN_RECEP_F2_4"/>
    <property type="match status" value="1"/>
</dbReference>
<gene>
    <name evidence="14" type="primary">WBGene00274000</name>
</gene>
<dbReference type="Pfam" id="PF01534">
    <property type="entry name" value="Frizzled"/>
    <property type="match status" value="1"/>
</dbReference>
<evidence type="ECO:0000256" key="3">
    <source>
        <dbReference type="ARBA" id="ARBA00022473"/>
    </source>
</evidence>
<feature type="transmembrane region" description="Helical" evidence="10">
    <location>
        <begin position="238"/>
        <end position="255"/>
    </location>
</feature>
<evidence type="ECO:0000256" key="8">
    <source>
        <dbReference type="ARBA" id="ARBA00023170"/>
    </source>
</evidence>
<dbReference type="GO" id="GO:1904937">
    <property type="term" value="P:sensory neuron migration"/>
    <property type="evidence" value="ECO:0007669"/>
    <property type="project" value="EnsemblMetazoa"/>
</dbReference>
<comment type="subcellular location">
    <subcellularLocation>
        <location evidence="1">Membrane</location>
        <topology evidence="1">Multi-pass membrane protein</topology>
    </subcellularLocation>
</comment>
<feature type="transmembrane region" description="Helical" evidence="10">
    <location>
        <begin position="288"/>
        <end position="312"/>
    </location>
</feature>
<feature type="transmembrane region" description="Helical" evidence="10">
    <location>
        <begin position="493"/>
        <end position="514"/>
    </location>
</feature>
<dbReference type="PANTHER" id="PTHR11309">
    <property type="entry name" value="FRIZZLED"/>
    <property type="match status" value="1"/>
</dbReference>
<comment type="caution">
    <text evidence="9">Lacks conserved residue(s) required for the propagation of feature annotation.</text>
</comment>
<dbReference type="Gene3D" id="1.10.2000.10">
    <property type="entry name" value="Frizzled cysteine-rich domain"/>
    <property type="match status" value="1"/>
</dbReference>
<dbReference type="SMART" id="SM01330">
    <property type="entry name" value="Frizzled"/>
    <property type="match status" value="1"/>
</dbReference>
<dbReference type="InterPro" id="IPR036790">
    <property type="entry name" value="Frizzled_dom_sf"/>
</dbReference>
<feature type="chain" id="PRO_5035916071" evidence="11">
    <location>
        <begin position="22"/>
        <end position="529"/>
    </location>
</feature>
<dbReference type="GO" id="GO:0097475">
    <property type="term" value="P:motor neuron migration"/>
    <property type="evidence" value="ECO:0007669"/>
    <property type="project" value="EnsemblMetazoa"/>
</dbReference>
<keyword evidence="7 9" id="KW-1015">Disulfide bond</keyword>
<dbReference type="InterPro" id="IPR000539">
    <property type="entry name" value="Frizzled/Smoothened_7TM"/>
</dbReference>
<dbReference type="GO" id="GO:0070986">
    <property type="term" value="P:left/right axis specification"/>
    <property type="evidence" value="ECO:0007669"/>
    <property type="project" value="EnsemblMetazoa"/>
</dbReference>
<evidence type="ECO:0000313" key="15">
    <source>
        <dbReference type="Proteomes" id="UP000005239"/>
    </source>
</evidence>
<feature type="transmembrane region" description="Helical" evidence="10">
    <location>
        <begin position="204"/>
        <end position="226"/>
    </location>
</feature>
<dbReference type="GO" id="GO:1905491">
    <property type="term" value="P:positive regulation of sensory neuron axon guidance"/>
    <property type="evidence" value="ECO:0007669"/>
    <property type="project" value="EnsemblMetazoa"/>
</dbReference>
<evidence type="ECO:0000256" key="10">
    <source>
        <dbReference type="SAM" id="Phobius"/>
    </source>
</evidence>
<dbReference type="SUPFAM" id="SSF63501">
    <property type="entry name" value="Frizzled cysteine-rich domain"/>
    <property type="match status" value="1"/>
</dbReference>
<feature type="disulfide bond" evidence="9">
    <location>
        <begin position="79"/>
        <end position="117"/>
    </location>
</feature>
<proteinExistence type="inferred from homology"/>
<feature type="domain" description="G-protein coupled receptors family 2 profile 2" evidence="13">
    <location>
        <begin position="202"/>
        <end position="431"/>
    </location>
</feature>
<feature type="transmembrane region" description="Helical" evidence="10">
    <location>
        <begin position="378"/>
        <end position="397"/>
    </location>
</feature>
<keyword evidence="3" id="KW-0217">Developmental protein</keyword>
<dbReference type="InterPro" id="IPR017981">
    <property type="entry name" value="GPCR_2-like_7TM"/>
</dbReference>
<evidence type="ECO:0000256" key="2">
    <source>
        <dbReference type="ARBA" id="ARBA00008077"/>
    </source>
</evidence>
<evidence type="ECO:0000313" key="14">
    <source>
        <dbReference type="EnsemblMetazoa" id="PPA35631.1"/>
    </source>
</evidence>
<feature type="disulfide bond" evidence="9">
    <location>
        <begin position="34"/>
        <end position="95"/>
    </location>
</feature>
<dbReference type="GO" id="GO:1905488">
    <property type="term" value="P:positive regulation of anterior/posterior axon guidance"/>
    <property type="evidence" value="ECO:0007669"/>
    <property type="project" value="EnsemblMetazoa"/>
</dbReference>
<evidence type="ECO:0000256" key="9">
    <source>
        <dbReference type="PROSITE-ProRule" id="PRU00090"/>
    </source>
</evidence>
<dbReference type="GO" id="GO:1904936">
    <property type="term" value="P:interneuron migration"/>
    <property type="evidence" value="ECO:0007669"/>
    <property type="project" value="EnsemblMetazoa"/>
</dbReference>
<sequence length="529" mass="59186">MKKKNIHFTLVFLLLPSLSDTQLFQPSPHTNQKCQPITVPLCVDVAYNMTMMPNLLDHTTQEDAAQAMSQFNPLMKVQCSQDIKLFLCTLFTPLCTPVLNQIIQPCRHLCVSARKGCESLMLKFGFRWPEQMECSRFPQTFCVGENRTVSEEKRDNLECPTSMRTSFNTGYALELKSSRLEDCSLTCEEDNMLIDGKDKSILRIWIAVWAGVSFISSLFTIFTFLIDLPRFNYPVRPILYMAICYTGIAVIYLIGASNGNRYACSKGLSTSLLVTQRLSNLKCTIMALFFYLCINGAAAWWLILALSWFLAARLQWGNESIASLSIYFHSFGWGIPSILSLVLLINESIDGDVFSGVCSVGNLNGRAVLNLIVIPQSLGILIGLVLLVMGISSMVHIRSYYKVRQALDEDVNKLEKLMIRISLFALLYTIPTGVGCVIGIYEWIGVSSWLETWYTRACHSPNPLSLGFSPHHSCPTLESSLPQPDITILATKYLSQLLVGITSAVWVMSLKTIASFQKAYGRLIGRTPS</sequence>
<dbReference type="GO" id="GO:0005886">
    <property type="term" value="C:plasma membrane"/>
    <property type="evidence" value="ECO:0000318"/>
    <property type="project" value="GO_Central"/>
</dbReference>
<dbReference type="PROSITE" id="PS50038">
    <property type="entry name" value="FZ"/>
    <property type="match status" value="1"/>
</dbReference>
<dbReference type="GO" id="GO:0001714">
    <property type="term" value="P:endodermal cell fate specification"/>
    <property type="evidence" value="ECO:0007669"/>
    <property type="project" value="EnsemblMetazoa"/>
</dbReference>
<dbReference type="GO" id="GO:0035567">
    <property type="term" value="P:non-canonical Wnt signaling pathway"/>
    <property type="evidence" value="ECO:0000318"/>
    <property type="project" value="GO_Central"/>
</dbReference>
<evidence type="ECO:0000256" key="11">
    <source>
        <dbReference type="SAM" id="SignalP"/>
    </source>
</evidence>
<dbReference type="GO" id="GO:0043652">
    <property type="term" value="P:engulfment of apoptotic cell"/>
    <property type="evidence" value="ECO:0007669"/>
    <property type="project" value="EnsemblMetazoa"/>
</dbReference>
<reference evidence="14" key="2">
    <citation type="submission" date="2022-06" db="UniProtKB">
        <authorList>
            <consortium name="EnsemblMetazoa"/>
        </authorList>
    </citation>
    <scope>IDENTIFICATION</scope>
    <source>
        <strain evidence="14">PS312</strain>
    </source>
</reference>